<gene>
    <name evidence="7" type="ORF">ERUC_LOCUS2697</name>
</gene>
<evidence type="ECO:0000256" key="4">
    <source>
        <dbReference type="ARBA" id="ARBA00022833"/>
    </source>
</evidence>
<feature type="domain" description="C3H1-type" evidence="6">
    <location>
        <begin position="1"/>
        <end position="23"/>
    </location>
</feature>
<accession>A0ABC8ITT6</accession>
<evidence type="ECO:0000256" key="2">
    <source>
        <dbReference type="ARBA" id="ARBA00022737"/>
    </source>
</evidence>
<name>A0ABC8ITT6_ERUVS</name>
<dbReference type="InterPro" id="IPR036855">
    <property type="entry name" value="Znf_CCCH_sf"/>
</dbReference>
<feature type="zinc finger region" description="C3H1-type" evidence="5">
    <location>
        <begin position="26"/>
        <end position="49"/>
    </location>
</feature>
<dbReference type="Pfam" id="PF18345">
    <property type="entry name" value="zf_CCCH_4"/>
    <property type="match status" value="2"/>
</dbReference>
<feature type="domain" description="C3H1-type" evidence="6">
    <location>
        <begin position="26"/>
        <end position="49"/>
    </location>
</feature>
<evidence type="ECO:0000256" key="5">
    <source>
        <dbReference type="PROSITE-ProRule" id="PRU00723"/>
    </source>
</evidence>
<dbReference type="GO" id="GO:0008270">
    <property type="term" value="F:zinc ion binding"/>
    <property type="evidence" value="ECO:0007669"/>
    <property type="project" value="UniProtKB-KW"/>
</dbReference>
<feature type="non-terminal residue" evidence="7">
    <location>
        <position position="1"/>
    </location>
</feature>
<evidence type="ECO:0000259" key="6">
    <source>
        <dbReference type="PROSITE" id="PS50103"/>
    </source>
</evidence>
<keyword evidence="2" id="KW-0677">Repeat</keyword>
<proteinExistence type="predicted"/>
<sequence>PCRYFATQSCMKGDDCPYDHDLSKYPCNNFVTNGFCRRGDKCLFSHKGTPQAASDRPGAN</sequence>
<comment type="caution">
    <text evidence="7">The sequence shown here is derived from an EMBL/GenBank/DDBJ whole genome shotgun (WGS) entry which is preliminary data.</text>
</comment>
<keyword evidence="4 5" id="KW-0862">Zinc</keyword>
<dbReference type="PANTHER" id="PTHR13119">
    <property type="entry name" value="ZINC FINGER CCCH DOMAIN-CONTAINING PROTEI"/>
    <property type="match status" value="1"/>
</dbReference>
<dbReference type="InterPro" id="IPR045124">
    <property type="entry name" value="Su(sable)-like"/>
</dbReference>
<dbReference type="SMART" id="SM00356">
    <property type="entry name" value="ZnF_C3H1"/>
    <property type="match status" value="2"/>
</dbReference>
<dbReference type="Proteomes" id="UP001642260">
    <property type="component" value="Unassembled WGS sequence"/>
</dbReference>
<dbReference type="Gene3D" id="4.10.1000.10">
    <property type="entry name" value="Zinc finger, CCCH-type"/>
    <property type="match status" value="1"/>
</dbReference>
<dbReference type="PROSITE" id="PS50103">
    <property type="entry name" value="ZF_C3H1"/>
    <property type="match status" value="2"/>
</dbReference>
<feature type="zinc finger region" description="C3H1-type" evidence="5">
    <location>
        <begin position="1"/>
        <end position="23"/>
    </location>
</feature>
<evidence type="ECO:0000256" key="3">
    <source>
        <dbReference type="ARBA" id="ARBA00022771"/>
    </source>
</evidence>
<evidence type="ECO:0000256" key="1">
    <source>
        <dbReference type="ARBA" id="ARBA00022723"/>
    </source>
</evidence>
<keyword evidence="1 5" id="KW-0479">Metal-binding</keyword>
<reference evidence="7 8" key="1">
    <citation type="submission" date="2022-03" db="EMBL/GenBank/DDBJ databases">
        <authorList>
            <person name="Macdonald S."/>
            <person name="Ahmed S."/>
            <person name="Newling K."/>
        </authorList>
    </citation>
    <scope>NUCLEOTIDE SEQUENCE [LARGE SCALE GENOMIC DNA]</scope>
</reference>
<feature type="non-terminal residue" evidence="7">
    <location>
        <position position="60"/>
    </location>
</feature>
<keyword evidence="3 5" id="KW-0863">Zinc-finger</keyword>
<evidence type="ECO:0000313" key="7">
    <source>
        <dbReference type="EMBL" id="CAH8300121.1"/>
    </source>
</evidence>
<organism evidence="7 8">
    <name type="scientific">Eruca vesicaria subsp. sativa</name>
    <name type="common">Garden rocket</name>
    <name type="synonym">Eruca sativa</name>
    <dbReference type="NCBI Taxonomy" id="29727"/>
    <lineage>
        <taxon>Eukaryota</taxon>
        <taxon>Viridiplantae</taxon>
        <taxon>Streptophyta</taxon>
        <taxon>Embryophyta</taxon>
        <taxon>Tracheophyta</taxon>
        <taxon>Spermatophyta</taxon>
        <taxon>Magnoliopsida</taxon>
        <taxon>eudicotyledons</taxon>
        <taxon>Gunneridae</taxon>
        <taxon>Pentapetalae</taxon>
        <taxon>rosids</taxon>
        <taxon>malvids</taxon>
        <taxon>Brassicales</taxon>
        <taxon>Brassicaceae</taxon>
        <taxon>Brassiceae</taxon>
        <taxon>Eruca</taxon>
    </lineage>
</organism>
<dbReference type="AlphaFoldDB" id="A0ABC8ITT6"/>
<dbReference type="EMBL" id="CAKOAT010053088">
    <property type="protein sequence ID" value="CAH8300121.1"/>
    <property type="molecule type" value="Genomic_DNA"/>
</dbReference>
<protein>
    <recommendedName>
        <fullName evidence="6">C3H1-type domain-containing protein</fullName>
    </recommendedName>
</protein>
<evidence type="ECO:0000313" key="8">
    <source>
        <dbReference type="Proteomes" id="UP001642260"/>
    </source>
</evidence>
<dbReference type="GO" id="GO:0045892">
    <property type="term" value="P:negative regulation of DNA-templated transcription"/>
    <property type="evidence" value="ECO:0007669"/>
    <property type="project" value="UniProtKB-ARBA"/>
</dbReference>
<dbReference type="SUPFAM" id="SSF90229">
    <property type="entry name" value="CCCH zinc finger"/>
    <property type="match status" value="2"/>
</dbReference>
<dbReference type="PANTHER" id="PTHR13119:SF12">
    <property type="entry name" value="PROTEIN SUPPRESSOR OF SABLE"/>
    <property type="match status" value="1"/>
</dbReference>
<keyword evidence="8" id="KW-1185">Reference proteome</keyword>
<dbReference type="InterPro" id="IPR000571">
    <property type="entry name" value="Znf_CCCH"/>
</dbReference>